<evidence type="ECO:0000256" key="2">
    <source>
        <dbReference type="SAM" id="MobiDB-lite"/>
    </source>
</evidence>
<feature type="coiled-coil region" evidence="1">
    <location>
        <begin position="530"/>
        <end position="557"/>
    </location>
</feature>
<gene>
    <name evidence="3" type="ORF">QE417_004176</name>
</gene>
<feature type="coiled-coil region" evidence="1">
    <location>
        <begin position="627"/>
        <end position="654"/>
    </location>
</feature>
<feature type="coiled-coil region" evidence="1">
    <location>
        <begin position="11"/>
        <end position="38"/>
    </location>
</feature>
<reference evidence="4" key="1">
    <citation type="submission" date="2023-07" db="EMBL/GenBank/DDBJ databases">
        <title>Functional and genomic diversity of the sorghum phyllosphere microbiome.</title>
        <authorList>
            <person name="Shade A."/>
        </authorList>
    </citation>
    <scope>NUCLEOTIDE SEQUENCE [LARGE SCALE GENOMIC DNA]</scope>
    <source>
        <strain evidence="4">SORGH_AS_0422</strain>
    </source>
</reference>
<evidence type="ECO:0000313" key="4">
    <source>
        <dbReference type="Proteomes" id="UP001258315"/>
    </source>
</evidence>
<organism evidence="3 4">
    <name type="scientific">Mucilaginibacter terrae</name>
    <dbReference type="NCBI Taxonomy" id="1955052"/>
    <lineage>
        <taxon>Bacteria</taxon>
        <taxon>Pseudomonadati</taxon>
        <taxon>Bacteroidota</taxon>
        <taxon>Sphingobacteriia</taxon>
        <taxon>Sphingobacteriales</taxon>
        <taxon>Sphingobacteriaceae</taxon>
        <taxon>Mucilaginibacter</taxon>
    </lineage>
</organism>
<evidence type="ECO:0000313" key="3">
    <source>
        <dbReference type="EMBL" id="MDT3405104.1"/>
    </source>
</evidence>
<sequence>MPNGTKYINMAKSLKKEAEETEEAIEALRNAINGVNGEIPKFSDGLKAGLTAVAEKLPDVVDSMIKLNAQNKELAAAGGKPKSVLSQLAGSMFSWNTIISVGVTLLITYGGQILEWISSLNKGKDAMAQAKARLDALNNAMGSTEYKTAIKDVMQLKIALDGSKKSTADKTAVINLYNDTLGKAMGKLETLEQVENRIKTGSADYIRWTLNKAAANQVLEKGVDDVVNKQKELNNSAFELKKAKTKTTNLQNKYNEVTDVHYKGYVPSGLSSAIADAQGEEQKARDLLKANEKSLNGTINNLIKFSGTFQKTADEIAKKSGIVMSANTFQKDSIEWLRNQITELEKSSKSGIIGSEPFNRLQKLKRQLAQLENYGQKHDRPKLNKDKPTGPTEEEIRKESADRMALLTLDGFTREIEETNQHFAKLKKEHQNNNATVEQLEREHQAKLSSITHKFQEEGLAKLAAYSKELNQTSNDAHFDAIQQLTAEYRVKADDIRKVQADNEKIVSEAEEESLKLTIAKTDITDKAKLAAIDAKIEGLEKKRIEAQQVVDQAKTIAAQLAGKRDKDSDKLNKDFAAQRNRETLEDNLAGAEASGDWKQQHDIKQQLLNTETQQAIDAANGKEGAIAKIKKDAKDKQDQLDKARMDAEVANQKKYVQGLDKMAGAVGAIFGKNTIAARLAFKAHQAAAAAQVIIDTRQAIMGIWKANAGFPLIGTAKAIAETAIVAATGASNLATIMKQKPGFAQGGQYTSDGRGALLPGYSRTDNTNAYLRSGEAVVVSEAMRNPWARNLVSAINVAYGGRDFSIPNTASGYAIGGVFTDGGNASRYYSQPMNDQKDLANTLAYQMLNNFPPIYVDVKDVNNQQNILAQTVNRVNL</sequence>
<evidence type="ECO:0000256" key="1">
    <source>
        <dbReference type="SAM" id="Coils"/>
    </source>
</evidence>
<feature type="region of interest" description="Disordered" evidence="2">
    <location>
        <begin position="373"/>
        <end position="401"/>
    </location>
</feature>
<evidence type="ECO:0008006" key="5">
    <source>
        <dbReference type="Google" id="ProtNLM"/>
    </source>
</evidence>
<protein>
    <recommendedName>
        <fullName evidence="5">Phage tail tape measure protein</fullName>
    </recommendedName>
</protein>
<keyword evidence="4" id="KW-1185">Reference proteome</keyword>
<feature type="compositionally biased region" description="Basic and acidic residues" evidence="2">
    <location>
        <begin position="375"/>
        <end position="401"/>
    </location>
</feature>
<proteinExistence type="predicted"/>
<keyword evidence="1" id="KW-0175">Coiled coil</keyword>
<comment type="caution">
    <text evidence="3">The sequence shown here is derived from an EMBL/GenBank/DDBJ whole genome shotgun (WGS) entry which is preliminary data.</text>
</comment>
<accession>A0ABU3GZA9</accession>
<feature type="coiled-coil region" evidence="1">
    <location>
        <begin position="409"/>
        <end position="447"/>
    </location>
</feature>
<dbReference type="EMBL" id="JAVLVU010000001">
    <property type="protein sequence ID" value="MDT3405104.1"/>
    <property type="molecule type" value="Genomic_DNA"/>
</dbReference>
<dbReference type="Proteomes" id="UP001258315">
    <property type="component" value="Unassembled WGS sequence"/>
</dbReference>
<name>A0ABU3GZA9_9SPHI</name>